<dbReference type="Proteomes" id="UP001183388">
    <property type="component" value="Unassembled WGS sequence"/>
</dbReference>
<dbReference type="InterPro" id="IPR009737">
    <property type="entry name" value="Aim32/Apd1-like"/>
</dbReference>
<reference evidence="3" key="1">
    <citation type="submission" date="2023-07" db="EMBL/GenBank/DDBJ databases">
        <title>30 novel species of actinomycetes from the DSMZ collection.</title>
        <authorList>
            <person name="Nouioui I."/>
        </authorList>
    </citation>
    <scope>NUCLEOTIDE SEQUENCE [LARGE SCALE GENOMIC DNA]</scope>
    <source>
        <strain evidence="3">DSM 44917</strain>
    </source>
</reference>
<dbReference type="InterPro" id="IPR036249">
    <property type="entry name" value="Thioredoxin-like_sf"/>
</dbReference>
<proteinExistence type="predicted"/>
<organism evidence="2 3">
    <name type="scientific">Streptomyces boetiae</name>
    <dbReference type="NCBI Taxonomy" id="3075541"/>
    <lineage>
        <taxon>Bacteria</taxon>
        <taxon>Bacillati</taxon>
        <taxon>Actinomycetota</taxon>
        <taxon>Actinomycetes</taxon>
        <taxon>Kitasatosporales</taxon>
        <taxon>Streptomycetaceae</taxon>
        <taxon>Streptomyces</taxon>
    </lineage>
</organism>
<protein>
    <submittedName>
        <fullName evidence="2">Sucrase ferredoxin</fullName>
    </submittedName>
</protein>
<dbReference type="RefSeq" id="WP_311628555.1">
    <property type="nucleotide sequence ID" value="NZ_JAVREN010000002.1"/>
</dbReference>
<dbReference type="SUPFAM" id="SSF52833">
    <property type="entry name" value="Thioredoxin-like"/>
    <property type="match status" value="1"/>
</dbReference>
<dbReference type="Gene3D" id="3.40.30.10">
    <property type="entry name" value="Glutaredoxin"/>
    <property type="match status" value="1"/>
</dbReference>
<dbReference type="PANTHER" id="PTHR31902">
    <property type="entry name" value="ACTIN PATCHES DISTAL PROTEIN 1"/>
    <property type="match status" value="1"/>
</dbReference>
<evidence type="ECO:0000256" key="1">
    <source>
        <dbReference type="SAM" id="MobiDB-lite"/>
    </source>
</evidence>
<evidence type="ECO:0000313" key="2">
    <source>
        <dbReference type="EMBL" id="MDT0305640.1"/>
    </source>
</evidence>
<dbReference type="Pfam" id="PF06999">
    <property type="entry name" value="Suc_Fer-like"/>
    <property type="match status" value="1"/>
</dbReference>
<name>A0ABU2L2A1_9ACTN</name>
<feature type="region of interest" description="Disordered" evidence="1">
    <location>
        <begin position="264"/>
        <end position="296"/>
    </location>
</feature>
<dbReference type="InterPro" id="IPR010350">
    <property type="entry name" value="Aim32/Apd1-like_bac"/>
</dbReference>
<gene>
    <name evidence="2" type="ORF">RM780_01505</name>
</gene>
<dbReference type="PANTHER" id="PTHR31902:SF22">
    <property type="entry name" value="SLL1203 PROTEIN"/>
    <property type="match status" value="1"/>
</dbReference>
<keyword evidence="3" id="KW-1185">Reference proteome</keyword>
<accession>A0ABU2L2A1</accession>
<evidence type="ECO:0000313" key="3">
    <source>
        <dbReference type="Proteomes" id="UP001183388"/>
    </source>
</evidence>
<dbReference type="PIRSF" id="PIRSF035042">
    <property type="entry name" value="UCP035042_thirdx"/>
    <property type="match status" value="1"/>
</dbReference>
<dbReference type="EMBL" id="JAVREN010000002">
    <property type="protein sequence ID" value="MDT0305640.1"/>
    <property type="molecule type" value="Genomic_DNA"/>
</dbReference>
<comment type="caution">
    <text evidence="2">The sequence shown here is derived from an EMBL/GenBank/DDBJ whole genome shotgun (WGS) entry which is preliminary data.</text>
</comment>
<dbReference type="CDD" id="cd03062">
    <property type="entry name" value="TRX_Fd_Sucrase"/>
    <property type="match status" value="1"/>
</dbReference>
<sequence>MSTCANASRAAAEPLPGTAATAGTWLLIEQPGPWGARALTDSRLDPGVGRALGAWDAAGVRAALIRRPGRDGAAEERRAGRVFLAHTAPGNAWIRALCPADPRELLALDPARLGAGHHDGVGEPYRGAPLVLVCTNGRRDRCCAVLGRPLAAEAAAAGGASVWEVTHLGGHRFAPTLLVLPHGYAYGWMTAVAVKDVVSAVQDGRVVTERCRGRSAWDRAGQAAELAVRALTGEDGADALTVAGGPRPTVSHRDGRAWRVTVARTEPGPPVPASCGADPEPQTRFEVTAVEPLGPR</sequence>